<dbReference type="InterPro" id="IPR036314">
    <property type="entry name" value="SOD_C_sf"/>
</dbReference>
<comment type="catalytic activity">
    <reaction evidence="6">
        <text>2 superoxide + 2 H(+) = H2O2 + O2</text>
        <dbReference type="Rhea" id="RHEA:20696"/>
        <dbReference type="ChEBI" id="CHEBI:15378"/>
        <dbReference type="ChEBI" id="CHEBI:15379"/>
        <dbReference type="ChEBI" id="CHEBI:16240"/>
        <dbReference type="ChEBI" id="CHEBI:18421"/>
        <dbReference type="EC" id="1.15.1.1"/>
    </reaction>
</comment>
<dbReference type="GO" id="GO:0046872">
    <property type="term" value="F:metal ion binding"/>
    <property type="evidence" value="ECO:0007669"/>
    <property type="project" value="UniProtKB-KW"/>
</dbReference>
<dbReference type="InterPro" id="IPR019831">
    <property type="entry name" value="Mn/Fe_SOD_N"/>
</dbReference>
<dbReference type="PRINTS" id="PR01703">
    <property type="entry name" value="MNSODISMTASE"/>
</dbReference>
<dbReference type="Gene3D" id="3.55.40.20">
    <property type="entry name" value="Iron/manganese superoxide dismutase, C-terminal domain"/>
    <property type="match status" value="1"/>
</dbReference>
<dbReference type="InterPro" id="IPR001189">
    <property type="entry name" value="Mn/Fe_SOD"/>
</dbReference>
<feature type="binding site" evidence="5">
    <location>
        <position position="26"/>
    </location>
    <ligand>
        <name>Mn(2+)</name>
        <dbReference type="ChEBI" id="CHEBI:29035"/>
    </ligand>
</feature>
<dbReference type="SUPFAM" id="SSF54719">
    <property type="entry name" value="Fe,Mn superoxide dismutase (SOD), C-terminal domain"/>
    <property type="match status" value="1"/>
</dbReference>
<dbReference type="InterPro" id="IPR019832">
    <property type="entry name" value="Mn/Fe_SOD_C"/>
</dbReference>
<dbReference type="InterPro" id="IPR036324">
    <property type="entry name" value="Mn/Fe_SOD_N_sf"/>
</dbReference>
<dbReference type="GO" id="GO:0005737">
    <property type="term" value="C:cytoplasm"/>
    <property type="evidence" value="ECO:0007669"/>
    <property type="project" value="TreeGrafter"/>
</dbReference>
<proteinExistence type="inferred from homology"/>
<organism evidence="9 10">
    <name type="scientific">Candidatus Curtissbacteria bacterium RIFCSPLOWO2_02_FULL_40_13b</name>
    <dbReference type="NCBI Taxonomy" id="1797733"/>
    <lineage>
        <taxon>Bacteria</taxon>
        <taxon>Candidatus Curtissiibacteriota</taxon>
    </lineage>
</organism>
<feature type="binding site" evidence="5">
    <location>
        <position position="81"/>
    </location>
    <ligand>
        <name>Mn(2+)</name>
        <dbReference type="ChEBI" id="CHEBI:29035"/>
    </ligand>
</feature>
<evidence type="ECO:0000256" key="4">
    <source>
        <dbReference type="ARBA" id="ARBA00023002"/>
    </source>
</evidence>
<comment type="similarity">
    <text evidence="1 6">Belongs to the iron/manganese superoxide dismutase family.</text>
</comment>
<feature type="binding site" evidence="5">
    <location>
        <position position="164"/>
    </location>
    <ligand>
        <name>Mn(2+)</name>
        <dbReference type="ChEBI" id="CHEBI:29035"/>
    </ligand>
</feature>
<dbReference type="PIRSF" id="PIRSF000349">
    <property type="entry name" value="SODismutase"/>
    <property type="match status" value="1"/>
</dbReference>
<feature type="domain" description="Manganese/iron superoxide dismutase N-terminal" evidence="7">
    <location>
        <begin position="5"/>
        <end position="88"/>
    </location>
</feature>
<dbReference type="EC" id="1.15.1.1" evidence="2 6"/>
<sequence length="201" mass="22966">MFIQKELPYQFSALEPVIDSKTMEIHFTKHHATYVTKLNETLEKASISNFSSVEDLLKNVNNLPEDIKTAIKNNGGGHANHTLFWEIMTPQKGTLPSADLVAAITSKFESLDAFKEMFSNTALTRFGSGWAWLVVKADKSLDVYSTANQDSPIMQGDKPILALDIWEHAYYLNYQNRRADYISAWWDLVNWNKVSELFIQQ</sequence>
<reference evidence="9 10" key="1">
    <citation type="journal article" date="2016" name="Nat. Commun.">
        <title>Thousands of microbial genomes shed light on interconnected biogeochemical processes in an aquifer system.</title>
        <authorList>
            <person name="Anantharaman K."/>
            <person name="Brown C.T."/>
            <person name="Hug L.A."/>
            <person name="Sharon I."/>
            <person name="Castelle C.J."/>
            <person name="Probst A.J."/>
            <person name="Thomas B.C."/>
            <person name="Singh A."/>
            <person name="Wilkins M.J."/>
            <person name="Karaoz U."/>
            <person name="Brodie E.L."/>
            <person name="Williams K.H."/>
            <person name="Hubbard S.S."/>
            <person name="Banfield J.F."/>
        </authorList>
    </citation>
    <scope>NUCLEOTIDE SEQUENCE [LARGE SCALE GENOMIC DNA]</scope>
</reference>
<dbReference type="Proteomes" id="UP000178845">
    <property type="component" value="Unassembled WGS sequence"/>
</dbReference>
<comment type="caution">
    <text evidence="9">The sequence shown here is derived from an EMBL/GenBank/DDBJ whole genome shotgun (WGS) entry which is preliminary data.</text>
</comment>
<dbReference type="Pfam" id="PF00081">
    <property type="entry name" value="Sod_Fe_N"/>
    <property type="match status" value="1"/>
</dbReference>
<accession>A0A1F5HQC3</accession>
<feature type="domain" description="Manganese/iron superoxide dismutase C-terminal" evidence="8">
    <location>
        <begin position="97"/>
        <end position="196"/>
    </location>
</feature>
<dbReference type="Pfam" id="PF02777">
    <property type="entry name" value="Sod_Fe_C"/>
    <property type="match status" value="1"/>
</dbReference>
<dbReference type="FunFam" id="1.10.287.990:FF:000001">
    <property type="entry name" value="Superoxide dismutase"/>
    <property type="match status" value="1"/>
</dbReference>
<evidence type="ECO:0000313" key="9">
    <source>
        <dbReference type="EMBL" id="OGE06378.1"/>
    </source>
</evidence>
<evidence type="ECO:0000256" key="5">
    <source>
        <dbReference type="PIRSR" id="PIRSR000349-1"/>
    </source>
</evidence>
<evidence type="ECO:0000256" key="1">
    <source>
        <dbReference type="ARBA" id="ARBA00008714"/>
    </source>
</evidence>
<evidence type="ECO:0000259" key="8">
    <source>
        <dbReference type="Pfam" id="PF02777"/>
    </source>
</evidence>
<dbReference type="PANTHER" id="PTHR43595">
    <property type="entry name" value="37S RIBOSOMAL PROTEIN S26, MITOCHONDRIAL"/>
    <property type="match status" value="1"/>
</dbReference>
<dbReference type="SUPFAM" id="SSF46609">
    <property type="entry name" value="Fe,Mn superoxide dismutase (SOD), N-terminal domain"/>
    <property type="match status" value="1"/>
</dbReference>
<evidence type="ECO:0000313" key="10">
    <source>
        <dbReference type="Proteomes" id="UP000178845"/>
    </source>
</evidence>
<dbReference type="FunFam" id="3.55.40.20:FF:000001">
    <property type="entry name" value="Superoxide dismutase"/>
    <property type="match status" value="1"/>
</dbReference>
<comment type="function">
    <text evidence="6">Destroys radicals which are normally produced within the cells and which are toxic to biological systems.</text>
</comment>
<evidence type="ECO:0000256" key="6">
    <source>
        <dbReference type="RuleBase" id="RU000414"/>
    </source>
</evidence>
<dbReference type="AlphaFoldDB" id="A0A1F5HQC3"/>
<keyword evidence="3 5" id="KW-0479">Metal-binding</keyword>
<evidence type="ECO:0000256" key="2">
    <source>
        <dbReference type="ARBA" id="ARBA00012682"/>
    </source>
</evidence>
<dbReference type="GO" id="GO:0004784">
    <property type="term" value="F:superoxide dismutase activity"/>
    <property type="evidence" value="ECO:0007669"/>
    <property type="project" value="UniProtKB-EC"/>
</dbReference>
<evidence type="ECO:0000256" key="3">
    <source>
        <dbReference type="ARBA" id="ARBA00022723"/>
    </source>
</evidence>
<evidence type="ECO:0000259" key="7">
    <source>
        <dbReference type="Pfam" id="PF00081"/>
    </source>
</evidence>
<feature type="binding site" evidence="5">
    <location>
        <position position="168"/>
    </location>
    <ligand>
        <name>Mn(2+)</name>
        <dbReference type="ChEBI" id="CHEBI:29035"/>
    </ligand>
</feature>
<dbReference type="PANTHER" id="PTHR43595:SF2">
    <property type="entry name" value="SMALL RIBOSOMAL SUBUNIT PROTEIN MS42"/>
    <property type="match status" value="1"/>
</dbReference>
<dbReference type="PROSITE" id="PS00088">
    <property type="entry name" value="SOD_MN"/>
    <property type="match status" value="1"/>
</dbReference>
<keyword evidence="4 6" id="KW-0560">Oxidoreductase</keyword>
<gene>
    <name evidence="9" type="ORF">A3I53_00765</name>
</gene>
<dbReference type="InterPro" id="IPR019833">
    <property type="entry name" value="Mn/Fe_SOD_BS"/>
</dbReference>
<name>A0A1F5HQC3_9BACT</name>
<dbReference type="EMBL" id="MFBW01000047">
    <property type="protein sequence ID" value="OGE06378.1"/>
    <property type="molecule type" value="Genomic_DNA"/>
</dbReference>
<protein>
    <recommendedName>
        <fullName evidence="2 6">Superoxide dismutase</fullName>
        <ecNumber evidence="2 6">1.15.1.1</ecNumber>
    </recommendedName>
</protein>
<dbReference type="Gene3D" id="1.10.287.990">
    <property type="entry name" value="Fe,Mn superoxide dismutase (SOD) domain"/>
    <property type="match status" value="1"/>
</dbReference>